<dbReference type="Gene3D" id="3.30.70.3040">
    <property type="match status" value="1"/>
</dbReference>
<evidence type="ECO:0000313" key="2">
    <source>
        <dbReference type="EMBL" id="GHF41589.1"/>
    </source>
</evidence>
<accession>A0A8H9IWE4</accession>
<protein>
    <recommendedName>
        <fullName evidence="1">FtsX extracellular domain-containing protein</fullName>
    </recommendedName>
</protein>
<name>A0A8H9IWE4_9PSEU</name>
<dbReference type="InterPro" id="IPR006311">
    <property type="entry name" value="TAT_signal"/>
</dbReference>
<dbReference type="EMBL" id="BNAV01000001">
    <property type="protein sequence ID" value="GHF41589.1"/>
    <property type="molecule type" value="Genomic_DNA"/>
</dbReference>
<gene>
    <name evidence="2" type="ORF">GCM10017566_13820</name>
</gene>
<feature type="domain" description="FtsX extracellular" evidence="1">
    <location>
        <begin position="70"/>
        <end position="145"/>
    </location>
</feature>
<comment type="caution">
    <text evidence="2">The sequence shown here is derived from an EMBL/GenBank/DDBJ whole genome shotgun (WGS) entry which is preliminary data.</text>
</comment>
<reference evidence="2" key="2">
    <citation type="submission" date="2020-09" db="EMBL/GenBank/DDBJ databases">
        <authorList>
            <person name="Sun Q."/>
            <person name="Zhou Y."/>
        </authorList>
    </citation>
    <scope>NUCLEOTIDE SEQUENCE</scope>
    <source>
        <strain evidence="2">CGMCC 4.7679</strain>
    </source>
</reference>
<evidence type="ECO:0000313" key="3">
    <source>
        <dbReference type="Proteomes" id="UP000658656"/>
    </source>
</evidence>
<dbReference type="AlphaFoldDB" id="A0A8H9IWE4"/>
<organism evidence="2 3">
    <name type="scientific">Amycolatopsis bartoniae</name>
    <dbReference type="NCBI Taxonomy" id="941986"/>
    <lineage>
        <taxon>Bacteria</taxon>
        <taxon>Bacillati</taxon>
        <taxon>Actinomycetota</taxon>
        <taxon>Actinomycetes</taxon>
        <taxon>Pseudonocardiales</taxon>
        <taxon>Pseudonocardiaceae</taxon>
        <taxon>Amycolatopsis</taxon>
    </lineage>
</organism>
<sequence length="185" mass="19300">MSESSPESPAGRPRRSLLPVAVTGAALLAAAAVAIVLAVPAGDPATAAGAPVIPLAGHQVCADELVVDVLTDDEMARIAGVVHLDPRARKVYTETRTEAYQRFQQIFADQPDLIAGARPEALPASVTITATDGTDLHAWATELTKTFPSATSVRPLIRAEVEPAMAARYGTEGLRPCPPSGEWNG</sequence>
<reference evidence="2" key="1">
    <citation type="journal article" date="2014" name="Int. J. Syst. Evol. Microbiol.">
        <title>Complete genome sequence of Corynebacterium casei LMG S-19264T (=DSM 44701T), isolated from a smear-ripened cheese.</title>
        <authorList>
            <consortium name="US DOE Joint Genome Institute (JGI-PGF)"/>
            <person name="Walter F."/>
            <person name="Albersmeier A."/>
            <person name="Kalinowski J."/>
            <person name="Ruckert C."/>
        </authorList>
    </citation>
    <scope>NUCLEOTIDE SEQUENCE</scope>
    <source>
        <strain evidence="2">CGMCC 4.7679</strain>
    </source>
</reference>
<evidence type="ECO:0000259" key="1">
    <source>
        <dbReference type="Pfam" id="PF18075"/>
    </source>
</evidence>
<dbReference type="RefSeq" id="WP_145934646.1">
    <property type="nucleotide sequence ID" value="NZ_BNAV01000001.1"/>
</dbReference>
<dbReference type="Proteomes" id="UP000658656">
    <property type="component" value="Unassembled WGS sequence"/>
</dbReference>
<dbReference type="PROSITE" id="PS51318">
    <property type="entry name" value="TAT"/>
    <property type="match status" value="1"/>
</dbReference>
<dbReference type="OrthoDB" id="3637870at2"/>
<proteinExistence type="predicted"/>
<dbReference type="Pfam" id="PF18075">
    <property type="entry name" value="FtsX_ECD"/>
    <property type="match status" value="1"/>
</dbReference>
<keyword evidence="3" id="KW-1185">Reference proteome</keyword>
<dbReference type="InterPro" id="IPR040690">
    <property type="entry name" value="FtsX_ECD"/>
</dbReference>